<protein>
    <submittedName>
        <fullName evidence="4">FAD dependent oxidoreductase</fullName>
    </submittedName>
</protein>
<dbReference type="PANTHER" id="PTHR43747">
    <property type="entry name" value="FAD-BINDING PROTEIN"/>
    <property type="match status" value="1"/>
</dbReference>
<dbReference type="PANTHER" id="PTHR43747:SF5">
    <property type="entry name" value="FAD-BINDING DOMAIN-CONTAINING PROTEIN"/>
    <property type="match status" value="1"/>
</dbReference>
<evidence type="ECO:0000313" key="5">
    <source>
        <dbReference type="Proteomes" id="UP000005824"/>
    </source>
</evidence>
<dbReference type="GO" id="GO:0016491">
    <property type="term" value="F:oxidoreductase activity"/>
    <property type="evidence" value="ECO:0007669"/>
    <property type="project" value="UniProtKB-KW"/>
</dbReference>
<dbReference type="RefSeq" id="WP_006978254.1">
    <property type="nucleotide sequence ID" value="NZ_ABVL01000002.1"/>
</dbReference>
<dbReference type="InterPro" id="IPR036188">
    <property type="entry name" value="FAD/NAD-bd_sf"/>
</dbReference>
<feature type="region of interest" description="Disordered" evidence="2">
    <location>
        <begin position="502"/>
        <end position="523"/>
    </location>
</feature>
<dbReference type="Proteomes" id="UP000005824">
    <property type="component" value="Unassembled WGS sequence"/>
</dbReference>
<organism evidence="4 5">
    <name type="scientific">Chthoniobacter flavus Ellin428</name>
    <dbReference type="NCBI Taxonomy" id="497964"/>
    <lineage>
        <taxon>Bacteria</taxon>
        <taxon>Pseudomonadati</taxon>
        <taxon>Verrucomicrobiota</taxon>
        <taxon>Spartobacteria</taxon>
        <taxon>Chthoniobacterales</taxon>
        <taxon>Chthoniobacteraceae</taxon>
        <taxon>Chthoniobacter</taxon>
    </lineage>
</organism>
<dbReference type="InterPro" id="IPR050816">
    <property type="entry name" value="Flavin-dep_Halogenase_NPB"/>
</dbReference>
<gene>
    <name evidence="4" type="ORF">CfE428DRAFT_0927</name>
</gene>
<dbReference type="SUPFAM" id="SSF51905">
    <property type="entry name" value="FAD/NAD(P)-binding domain"/>
    <property type="match status" value="1"/>
</dbReference>
<keyword evidence="5" id="KW-1185">Reference proteome</keyword>
<dbReference type="STRING" id="497964.CfE428DRAFT_0927"/>
<dbReference type="InterPro" id="IPR002938">
    <property type="entry name" value="FAD-bd"/>
</dbReference>
<evidence type="ECO:0000256" key="2">
    <source>
        <dbReference type="SAM" id="MobiDB-lite"/>
    </source>
</evidence>
<comment type="caution">
    <text evidence="4">The sequence shown here is derived from an EMBL/GenBank/DDBJ whole genome shotgun (WGS) entry which is preliminary data.</text>
</comment>
<feature type="compositionally biased region" description="Polar residues" evidence="2">
    <location>
        <begin position="502"/>
        <end position="513"/>
    </location>
</feature>
<feature type="domain" description="FAD-binding" evidence="3">
    <location>
        <begin position="3"/>
        <end position="360"/>
    </location>
</feature>
<proteinExistence type="predicted"/>
<dbReference type="Gene3D" id="3.50.50.60">
    <property type="entry name" value="FAD/NAD(P)-binding domain"/>
    <property type="match status" value="1"/>
</dbReference>
<keyword evidence="1" id="KW-0560">Oxidoreductase</keyword>
<dbReference type="FunCoup" id="B4CW90">
    <property type="interactions" value="562"/>
</dbReference>
<sequence length="523" mass="59048">MSYDVVIIGGSLSGAATATLLRRESPNLRILIIERAAHFTRRVGEATVEISGYFLGRVMGLASHLNNEHLIKQGMRFWFANGQTQSLEDSSEIGPKYHVRLPSWQLDRSVVDEELLQRAVAGGVELRRPAQVTAVRLSPGGEQEVDVKTADGIETIRCRWVVDASGAAAMLARQEGWLVPNTEHPTAAAWARWRGVKDWDGRDLSERFPMWAQRCLGSRNTATNHIVGDGWWSWWIPLKGGDVSVGVVFDQRLVKFPQSEAKKLGDRIHEFLAQHPVAREMLSEAEWIEGDVHWRKNLAYHSRTFAGDGFALVGDAAAFLDPLYSPGMDVISFTSTATAALIAAQQRGEALAPLLEQHNARFTQSYRRWFEAIYKDKYEYLGEYDLMHLAFRMDLGLYYLGIVSQPFKYGASILSLPPFSVPVSTPVYHFMRFYNARFAAMARKRRERRVWGRGNSRQQFLFQSFSISPRDLPRIAATVAQWLLLELTEGWRSWFGGNRTTKMNEPVPNTGSTRPVEAKAESV</sequence>
<name>B4CW90_9BACT</name>
<dbReference type="EMBL" id="ABVL01000002">
    <property type="protein sequence ID" value="EDY21682.1"/>
    <property type="molecule type" value="Genomic_DNA"/>
</dbReference>
<evidence type="ECO:0000256" key="1">
    <source>
        <dbReference type="ARBA" id="ARBA00023002"/>
    </source>
</evidence>
<evidence type="ECO:0000259" key="3">
    <source>
        <dbReference type="Pfam" id="PF01494"/>
    </source>
</evidence>
<reference evidence="4 5" key="1">
    <citation type="journal article" date="2011" name="J. Bacteriol.">
        <title>Genome sequence of Chthoniobacter flavus Ellin428, an aerobic heterotrophic soil bacterium.</title>
        <authorList>
            <person name="Kant R."/>
            <person name="van Passel M.W."/>
            <person name="Palva A."/>
            <person name="Lucas S."/>
            <person name="Lapidus A."/>
            <person name="Glavina Del Rio T."/>
            <person name="Dalin E."/>
            <person name="Tice H."/>
            <person name="Bruce D."/>
            <person name="Goodwin L."/>
            <person name="Pitluck S."/>
            <person name="Larimer F.W."/>
            <person name="Land M.L."/>
            <person name="Hauser L."/>
            <person name="Sangwan P."/>
            <person name="de Vos W.M."/>
            <person name="Janssen P.H."/>
            <person name="Smidt H."/>
        </authorList>
    </citation>
    <scope>NUCLEOTIDE SEQUENCE [LARGE SCALE GENOMIC DNA]</scope>
    <source>
        <strain evidence="4 5">Ellin428</strain>
    </source>
</reference>
<evidence type="ECO:0000313" key="4">
    <source>
        <dbReference type="EMBL" id="EDY21682.1"/>
    </source>
</evidence>
<accession>B4CW90</accession>
<dbReference type="PRINTS" id="PR00420">
    <property type="entry name" value="RNGMNOXGNASE"/>
</dbReference>
<dbReference type="eggNOG" id="COG0644">
    <property type="taxonomic scope" value="Bacteria"/>
</dbReference>
<dbReference type="Pfam" id="PF01494">
    <property type="entry name" value="FAD_binding_3"/>
    <property type="match status" value="1"/>
</dbReference>
<dbReference type="InParanoid" id="B4CW90"/>
<dbReference type="AlphaFoldDB" id="B4CW90"/>
<dbReference type="GO" id="GO:0071949">
    <property type="term" value="F:FAD binding"/>
    <property type="evidence" value="ECO:0007669"/>
    <property type="project" value="InterPro"/>
</dbReference>